<comment type="caution">
    <text evidence="3">The sequence shown here is derived from an EMBL/GenBank/DDBJ whole genome shotgun (WGS) entry which is preliminary data.</text>
</comment>
<sequence length="387" mass="43523">MIWSRDKLSANKDLKITSVVTYMASFSNSCGVCDLRHTNKPSIVWCTECDEGLCKECQEHHSLSKGTKNHKTLAITEYMNLPDDQIGEDISSKDYILNSLVQDENLKNHSLEFKINTALQNIISDIKNFGDIHFEARPCDIVLSRKKNKQAQIMVPVVPSRSIESIKLNKIKTIQIEGDINFGCCMLPDGRMVFTYCQELAVIVFSNKGLKDFEVKMPCSVFDIVYISVDNTLAVTSGGSIEQCIIIIDLEKKEIKKTISLNSNIYGIALKDNQLIYSSEEKGIRLINLNDESIIGIVRDTMPQYCYIAALGNKIYHTNCFSDTVTCYNQQGISQWTFLNKSILRSPCGIDVDIDGNVYVAGVNSKNVVVISRMDNAIEKYLVQMMV</sequence>
<dbReference type="Proteomes" id="UP000683360">
    <property type="component" value="Unassembled WGS sequence"/>
</dbReference>
<dbReference type="EMBL" id="CAJPWZ010001447">
    <property type="protein sequence ID" value="CAG2215526.1"/>
    <property type="molecule type" value="Genomic_DNA"/>
</dbReference>
<keyword evidence="1" id="KW-0479">Metal-binding</keyword>
<evidence type="ECO:0000313" key="4">
    <source>
        <dbReference type="Proteomes" id="UP000683360"/>
    </source>
</evidence>
<evidence type="ECO:0000313" key="3">
    <source>
        <dbReference type="EMBL" id="CAG2215526.1"/>
    </source>
</evidence>
<dbReference type="PANTHER" id="PTHR47197:SF3">
    <property type="entry name" value="DIHYDRO-HEME D1 DEHYDROGENASE"/>
    <property type="match status" value="1"/>
</dbReference>
<keyword evidence="1" id="KW-0862">Zinc</keyword>
<protein>
    <recommendedName>
        <fullName evidence="2">B box-type domain-containing protein</fullName>
    </recommendedName>
</protein>
<proteinExistence type="predicted"/>
<dbReference type="Gene3D" id="2.130.10.10">
    <property type="entry name" value="YVTN repeat-like/Quinoprotein amine dehydrogenase"/>
    <property type="match status" value="1"/>
</dbReference>
<keyword evidence="1" id="KW-0863">Zinc-finger</keyword>
<feature type="domain" description="B box-type" evidence="2">
    <location>
        <begin position="28"/>
        <end position="75"/>
    </location>
</feature>
<dbReference type="PROSITE" id="PS50119">
    <property type="entry name" value="ZF_BBOX"/>
    <property type="match status" value="1"/>
</dbReference>
<dbReference type="SUPFAM" id="SSF63825">
    <property type="entry name" value="YWTD domain"/>
    <property type="match status" value="1"/>
</dbReference>
<name>A0A8S3SET7_MYTED</name>
<keyword evidence="4" id="KW-1185">Reference proteome</keyword>
<dbReference type="InterPro" id="IPR051200">
    <property type="entry name" value="Host-pathogen_enzymatic-act"/>
</dbReference>
<dbReference type="AlphaFoldDB" id="A0A8S3SET7"/>
<dbReference type="Gene3D" id="3.30.160.60">
    <property type="entry name" value="Classic Zinc Finger"/>
    <property type="match status" value="1"/>
</dbReference>
<evidence type="ECO:0000259" key="2">
    <source>
        <dbReference type="PROSITE" id="PS50119"/>
    </source>
</evidence>
<dbReference type="Pfam" id="PF22586">
    <property type="entry name" value="ANCHR-like_BBOX"/>
    <property type="match status" value="1"/>
</dbReference>
<gene>
    <name evidence="3" type="ORF">MEDL_29298</name>
</gene>
<organism evidence="3 4">
    <name type="scientific">Mytilus edulis</name>
    <name type="common">Blue mussel</name>
    <dbReference type="NCBI Taxonomy" id="6550"/>
    <lineage>
        <taxon>Eukaryota</taxon>
        <taxon>Metazoa</taxon>
        <taxon>Spiralia</taxon>
        <taxon>Lophotrochozoa</taxon>
        <taxon>Mollusca</taxon>
        <taxon>Bivalvia</taxon>
        <taxon>Autobranchia</taxon>
        <taxon>Pteriomorphia</taxon>
        <taxon>Mytilida</taxon>
        <taxon>Mytiloidea</taxon>
        <taxon>Mytilidae</taxon>
        <taxon>Mytilinae</taxon>
        <taxon>Mytilus</taxon>
    </lineage>
</organism>
<dbReference type="GO" id="GO:0008270">
    <property type="term" value="F:zinc ion binding"/>
    <property type="evidence" value="ECO:0007669"/>
    <property type="project" value="UniProtKB-KW"/>
</dbReference>
<dbReference type="CDD" id="cd19757">
    <property type="entry name" value="Bbox1"/>
    <property type="match status" value="1"/>
</dbReference>
<dbReference type="InterPro" id="IPR015943">
    <property type="entry name" value="WD40/YVTN_repeat-like_dom_sf"/>
</dbReference>
<dbReference type="OrthoDB" id="6094186at2759"/>
<reference evidence="3" key="1">
    <citation type="submission" date="2021-03" db="EMBL/GenBank/DDBJ databases">
        <authorList>
            <person name="Bekaert M."/>
        </authorList>
    </citation>
    <scope>NUCLEOTIDE SEQUENCE</scope>
</reference>
<accession>A0A8S3SET7</accession>
<dbReference type="InterPro" id="IPR000315">
    <property type="entry name" value="Znf_B-box"/>
</dbReference>
<dbReference type="PANTHER" id="PTHR47197">
    <property type="entry name" value="PROTEIN NIRF"/>
    <property type="match status" value="1"/>
</dbReference>
<evidence type="ECO:0000256" key="1">
    <source>
        <dbReference type="PROSITE-ProRule" id="PRU00024"/>
    </source>
</evidence>